<keyword evidence="2" id="KW-0472">Membrane</keyword>
<sequence length="2795" mass="304115">MHDGIHVLRSTTTSKHPKWRHQHQQGVYLLACCCLAAFLRSTLTQPSSTGITYGPWNASEDLNEQHKAVLRFILSGDTSFWSRPAVAYRIGFGTAPWRCISRCQAQYYASAAECAPDCTTQTYCEPGDAALSDSNTTCCALSLLDQSYSFSHPSTAVSPSWCNTYPPWGMKLRPSVCDVNVYSARGLQAPLGARDPFLAVSCSRANVTSFYVNGTQYRKDTARRIIHDKDIRKANVTRNIVKRISLRHMAAWHHPSININEPPQFSLVDDLVCLPLEEIYFEDVYFRPDYEGFAVFPDRSGANNSTFDLFDPTTWTCDLAGKRIGNNFYHNLDGFGFELGGEIQTQIINFSYFEMLWDPCGVGRALVQRNETSLNPNLALRNVALDKCLFSPFTELNAMRWSGRARQEWSEAVRNAMVSIKYGNQSLPRIVDALAPDAVATRPFLPDTLKRLTIKRTNDGSHPSKTWRGKPVIKGFLPSEWALLQKLEYLDLSDDMGQGLIEGPIPSTWLMMTKLRTINLTGHSNFCKDWHRIVSYQHFVRCGYVYQVHFAQKGPQIEAKMKPLFDQLCSQPSFYYAGTAALFSKQFASNKLNMSVRIFDLDGHGWQWYDPSTGEAGYTNVIAPDGKCCWDIYSDQIAAHNYRLKGPTTWRDDYQNDYLMSRFFILNDFCERAPPFTIPPKATGPRPPIPPVAPIPPEIPPVPPLTPTTLGAISFPPRPPLFSPLPGISPLRPSAPPQPRLSPSFPGKWTGAWAWRPILPPRPPPSPPPPSPSPSPPLFPPPPPIDCNLAKAQVSFAITNVSRGPFYIGIAVPDMSSLYCKACGCTLQYTALARGFSALYYSSSGLSPPPSNLANISTSVNNWVSNVTISPATSAGRQLMQTTGTLGPLPSLEDLIALGPGRGVLTELNITAPYSSWSSRGSLGAGWRMDPASDGDYLFRIQVGGSIWYRWVVVDSSPPHVSGQLLMSKTPMMVVSPVIAAKDENASPLRYLILNLNMSEPVMEFNLTTALQLSGGVSLFRYECFKSADTAAEVMKGAGVAALATAGSPVLADGPPPPVVPAVPPPSQQQQQPIGGGVVDFAAASGIPFARSCLAELYAAEGSKPSIFLSGCSVKDLSGNRGSGTLSIQIRIPKPELGSTDTVARASAILTSVSFLSVLASRWSVLQSAYHIQMLAMSANMASPGVSSGYRRVARYLRWSLMSIKGNIPLLDKAFKNPKEVNVSDIVNTNLGAELKSANGTNGGPPMPPASPKPPYLPNPLEGPPRRSRARTLISSNEKAPPLAMGTAGLSSSPPSPPAELTAGRDVLIAWLMSMSEFSSGNSSSSKDNTECNSDGNITGSNFYFTNSYVIGGAAAAGNSRAVVGVDSSGRVLNTSDNGGRPPPAPSQAGASTGNIMILADMQDLLYTIATAAILMGGLVLGHALVNLLYCRFISRELPALLHFPRAEMTFGGLLLVSITFYSSFALGGPAAQWGSSRTPAALVMSCIVMPYLVLVWWLTVCRWYLVEKPSEIMEKTSVLLPGAISMQPGAGVDSQQPSSEQNCKDRRSSGNVGGQGTQEGRPTGTDRLLLRHGDSSSKRTACCQTDPLPLRQQVPANPGNVIMGPHWDVAPEDDSMHSANGEWKLGLYRTVSPTRARAALLVGRSIRLLSARPRESTSAIADIRRSRPDVCGLTPEGIILCEEHRNAFHEVESHQQVIPRKDDSFSEAGMAQDSTYQGRHQQNSGAADLSLLVGSFRDMVQSSGALETHREVSGATSTMGADNGQHVKFSPPLGSTKPDSDQQGLRSALPKAAGVASRHPGQGMTEGTSSPGAAAADDNTRIPSVSQGACANLSQRAMRVSGEDNITRLDPQPELLLTVDTTNESFAQHGFRCKDKVTGLPQPTMDESECQIEDVNTLHVKAKKHGSATPTKDRVLITMVDHSNPFSKATDGQAAGQGVVGMPPLKHAVGRAGKKMLPKDARTLDNSISGRWKEDSLRDGPGKHAMEAEGSFLPAVDSAGGVLLQEAPSTMAAADMNNNMKDWAPIPYAAPEVMPRDSVLGENDLAKSFFSSRVLTTRRSSLQQLQGMAGADSRDSGVIYPRRRSTGSYLNNDLAHPKLHTLKPGSRDSLSPSRGSQEHDRPAAPASTNKMGGTEPQVHNFAASNYSSLSRFAQTTSQKQTNTPIKNTNVEIATEDSTQPQELPDRPQQQLIRHAGWLHERNSTKNTPALKMPFGPDNDSKVSNKGYLHFLFSFQQQQQHFLSFISSKKQPPHHSLNDQGSLQAPFTEPTGAKNRGPNNWPVKQAALQAVLRTAPVPPASKGRQQGRQNLTGPVGEATEKSGRVPETESDPSLLHREDPPRVAPPSPMHDTLANQLEIQHRNGSSMSVNSTSNNLHNNIADQLELQHRSASFSVSRGPNNISNSKSNDRVGTWRGMQDYFMHYNVLAAGQERPSLDGLPIPPMSHAKPCVSQLQHMDAHRFHVRGGLTSHAVDKKEIVDTTVGNKVDGIKTMSEVPTQQPESDMVLSGGDQSSTYVPSEENAMESSMQSDLDEELQPMYPGKQVPMYKLHFKPGCWPRRLGVTPTVQFLARFEFLFTEGIGEDDQQKRHETKFNISVGPANLTHKILCAAAFGMLGMHVRSVLQLVLLCVLQVLVLIYLAVCHPFFERLRQIVELVAHGLEMVLFVCAIVLLNAKPDNHAPTNYLMIVCFLIVSLVVVIYGIWIIVRVIIRLAKKYHDLAVQKSLAIWIKLKRQLQGWGCLYDDSEKQLATSNTSKSRADSVDMECGSDGDCDDPTAAAKNPKPQQYAAAHILA</sequence>
<keyword evidence="2" id="KW-1133">Transmembrane helix</keyword>
<protein>
    <submittedName>
        <fullName evidence="3">Uncharacterized protein</fullName>
    </submittedName>
</protein>
<feature type="region of interest" description="Disordered" evidence="1">
    <location>
        <begin position="1529"/>
        <end position="1598"/>
    </location>
</feature>
<feature type="region of interest" description="Disordered" evidence="1">
    <location>
        <begin position="1700"/>
        <end position="1724"/>
    </location>
</feature>
<feature type="transmembrane region" description="Helical" evidence="2">
    <location>
        <begin position="1405"/>
        <end position="1430"/>
    </location>
</feature>
<dbReference type="EMBL" id="BNCQ01000046">
    <property type="protein sequence ID" value="GIM13090.1"/>
    <property type="molecule type" value="Genomic_DNA"/>
</dbReference>
<dbReference type="PANTHER" id="PTHR34677">
    <property type="match status" value="1"/>
</dbReference>
<feature type="transmembrane region" description="Helical" evidence="2">
    <location>
        <begin position="2622"/>
        <end position="2641"/>
    </location>
</feature>
<feature type="compositionally biased region" description="Basic and acidic residues" evidence="1">
    <location>
        <begin position="1569"/>
        <end position="1578"/>
    </location>
</feature>
<dbReference type="PANTHER" id="PTHR34677:SF3">
    <property type="entry name" value="BACTERIAL IG-LIKE DOMAIN-CONTAINING PROTEIN"/>
    <property type="match status" value="1"/>
</dbReference>
<reference evidence="3" key="1">
    <citation type="journal article" date="2021" name="Proc. Natl. Acad. Sci. U.S.A.">
        <title>Three genomes in the algal genus Volvox reveal the fate of a haploid sex-determining region after a transition to homothallism.</title>
        <authorList>
            <person name="Yamamoto K."/>
            <person name="Hamaji T."/>
            <person name="Kawai-Toyooka H."/>
            <person name="Matsuzaki R."/>
            <person name="Takahashi F."/>
            <person name="Nishimura Y."/>
            <person name="Kawachi M."/>
            <person name="Noguchi H."/>
            <person name="Minakuchi Y."/>
            <person name="Umen J.G."/>
            <person name="Toyoda A."/>
            <person name="Nozaki H."/>
        </authorList>
    </citation>
    <scope>NUCLEOTIDE SEQUENCE</scope>
    <source>
        <strain evidence="3">NIES-3785</strain>
    </source>
</reference>
<feature type="compositionally biased region" description="Pro residues" evidence="1">
    <location>
        <begin position="1245"/>
        <end position="1263"/>
    </location>
</feature>
<feature type="region of interest" description="Disordered" evidence="1">
    <location>
        <begin position="2065"/>
        <end position="2139"/>
    </location>
</feature>
<gene>
    <name evidence="3" type="ORF">Vretimale_16258</name>
</gene>
<feature type="region of interest" description="Disordered" evidence="1">
    <location>
        <begin position="760"/>
        <end position="782"/>
    </location>
</feature>
<evidence type="ECO:0000256" key="2">
    <source>
        <dbReference type="SAM" id="Phobius"/>
    </source>
</evidence>
<comment type="caution">
    <text evidence="3">The sequence shown here is derived from an EMBL/GenBank/DDBJ whole genome shotgun (WGS) entry which is preliminary data.</text>
</comment>
<dbReference type="Proteomes" id="UP000722791">
    <property type="component" value="Unassembled WGS sequence"/>
</dbReference>
<feature type="region of interest" description="Disordered" evidence="1">
    <location>
        <begin position="2248"/>
        <end position="2281"/>
    </location>
</feature>
<feature type="region of interest" description="Disordered" evidence="1">
    <location>
        <begin position="2153"/>
        <end position="2187"/>
    </location>
</feature>
<feature type="transmembrane region" description="Helical" evidence="2">
    <location>
        <begin position="2653"/>
        <end position="2673"/>
    </location>
</feature>
<evidence type="ECO:0000313" key="3">
    <source>
        <dbReference type="EMBL" id="GIM13090.1"/>
    </source>
</evidence>
<feature type="transmembrane region" description="Helical" evidence="2">
    <location>
        <begin position="1451"/>
        <end position="1469"/>
    </location>
</feature>
<feature type="region of interest" description="Disordered" evidence="1">
    <location>
        <begin position="1234"/>
        <end position="1301"/>
    </location>
</feature>
<feature type="region of interest" description="Disordered" evidence="1">
    <location>
        <begin position="2297"/>
        <end position="2350"/>
    </location>
</feature>
<feature type="region of interest" description="Disordered" evidence="1">
    <location>
        <begin position="1745"/>
        <end position="1821"/>
    </location>
</feature>
<feature type="compositionally biased region" description="Polar residues" evidence="1">
    <location>
        <begin position="2303"/>
        <end position="2312"/>
    </location>
</feature>
<name>A0A8J4LX80_9CHLO</name>
<feature type="transmembrane region" description="Helical" evidence="2">
    <location>
        <begin position="2685"/>
        <end position="2707"/>
    </location>
</feature>
<keyword evidence="2" id="KW-0812">Transmembrane</keyword>
<feature type="compositionally biased region" description="Basic and acidic residues" evidence="1">
    <location>
        <begin position="2318"/>
        <end position="2327"/>
    </location>
</feature>
<evidence type="ECO:0000256" key="1">
    <source>
        <dbReference type="SAM" id="MobiDB-lite"/>
    </source>
</evidence>
<accession>A0A8J4LX80</accession>
<proteinExistence type="predicted"/>
<evidence type="ECO:0000313" key="4">
    <source>
        <dbReference type="Proteomes" id="UP000722791"/>
    </source>
</evidence>
<feature type="compositionally biased region" description="Polar residues" evidence="1">
    <location>
        <begin position="1713"/>
        <end position="1724"/>
    </location>
</feature>
<organism evidence="3 4">
    <name type="scientific">Volvox reticuliferus</name>
    <dbReference type="NCBI Taxonomy" id="1737510"/>
    <lineage>
        <taxon>Eukaryota</taxon>
        <taxon>Viridiplantae</taxon>
        <taxon>Chlorophyta</taxon>
        <taxon>core chlorophytes</taxon>
        <taxon>Chlorophyceae</taxon>
        <taxon>CS clade</taxon>
        <taxon>Chlamydomonadales</taxon>
        <taxon>Volvocaceae</taxon>
        <taxon>Volvox</taxon>
    </lineage>
</organism>